<accession>A0ABU1NDX8</accession>
<proteinExistence type="predicted"/>
<gene>
    <name evidence="1" type="ORF">J2739_002049</name>
</gene>
<name>A0ABU1NDX8_9BURK</name>
<dbReference type="EMBL" id="JAVDRF010000004">
    <property type="protein sequence ID" value="MDR6536276.1"/>
    <property type="molecule type" value="Genomic_DNA"/>
</dbReference>
<organism evidence="1 2">
    <name type="scientific">Variovorax soli</name>
    <dbReference type="NCBI Taxonomy" id="376815"/>
    <lineage>
        <taxon>Bacteria</taxon>
        <taxon>Pseudomonadati</taxon>
        <taxon>Pseudomonadota</taxon>
        <taxon>Betaproteobacteria</taxon>
        <taxon>Burkholderiales</taxon>
        <taxon>Comamonadaceae</taxon>
        <taxon>Variovorax</taxon>
    </lineage>
</organism>
<evidence type="ECO:0000313" key="2">
    <source>
        <dbReference type="Proteomes" id="UP001184230"/>
    </source>
</evidence>
<evidence type="ECO:0000313" key="1">
    <source>
        <dbReference type="EMBL" id="MDR6536276.1"/>
    </source>
</evidence>
<protein>
    <recommendedName>
        <fullName evidence="3">DDE superfamily endonuclease</fullName>
    </recommendedName>
</protein>
<dbReference type="Proteomes" id="UP001184230">
    <property type="component" value="Unassembled WGS sequence"/>
</dbReference>
<sequence>MARRGRIEAHVQQRAKVVLLAAQGLQNKDIAVEVDQPGLPMKKGRAGTSPMITSATARTRTPTQAWLAKHPRFVMHFTPTSASWLNRVERFFRNISENRIRRDSFTSVPELELAIDLYVEHHNANPKPFIWTASANDILAKVTRARPRGKKQKISTYLSGALR</sequence>
<reference evidence="1 2" key="1">
    <citation type="submission" date="2023-07" db="EMBL/GenBank/DDBJ databases">
        <title>Sorghum-associated microbial communities from plants grown in Nebraska, USA.</title>
        <authorList>
            <person name="Schachtman D."/>
        </authorList>
    </citation>
    <scope>NUCLEOTIDE SEQUENCE [LARGE SCALE GENOMIC DNA]</scope>
    <source>
        <strain evidence="1 2">DS1781</strain>
    </source>
</reference>
<comment type="caution">
    <text evidence="1">The sequence shown here is derived from an EMBL/GenBank/DDBJ whole genome shotgun (WGS) entry which is preliminary data.</text>
</comment>
<evidence type="ECO:0008006" key="3">
    <source>
        <dbReference type="Google" id="ProtNLM"/>
    </source>
</evidence>
<keyword evidence="2" id="KW-1185">Reference proteome</keyword>